<feature type="compositionally biased region" description="Gly residues" evidence="4">
    <location>
        <begin position="1676"/>
        <end position="1687"/>
    </location>
</feature>
<dbReference type="Gene3D" id="1.10.8.270">
    <property type="entry name" value="putative rabgap domain of human tbc1 domain family member 14 like domains"/>
    <property type="match status" value="1"/>
</dbReference>
<feature type="compositionally biased region" description="Acidic residues" evidence="4">
    <location>
        <begin position="672"/>
        <end position="681"/>
    </location>
</feature>
<feature type="compositionally biased region" description="Basic and acidic residues" evidence="4">
    <location>
        <begin position="502"/>
        <end position="517"/>
    </location>
</feature>
<feature type="region of interest" description="Disordered" evidence="4">
    <location>
        <begin position="1069"/>
        <end position="1097"/>
    </location>
</feature>
<feature type="coiled-coil region" evidence="3">
    <location>
        <begin position="1363"/>
        <end position="1390"/>
    </location>
</feature>
<dbReference type="FunFam" id="1.10.10.750:FF:000003">
    <property type="entry name" value="GTPase activating protein (Evi5)"/>
    <property type="match status" value="1"/>
</dbReference>
<dbReference type="Pfam" id="PF00566">
    <property type="entry name" value="RabGAP-TBC"/>
    <property type="match status" value="1"/>
</dbReference>
<feature type="compositionally biased region" description="Polar residues" evidence="4">
    <location>
        <begin position="625"/>
        <end position="637"/>
    </location>
</feature>
<evidence type="ECO:0000256" key="4">
    <source>
        <dbReference type="SAM" id="MobiDB-lite"/>
    </source>
</evidence>
<feature type="compositionally biased region" description="Low complexity" evidence="4">
    <location>
        <begin position="1224"/>
        <end position="1252"/>
    </location>
</feature>
<feature type="compositionally biased region" description="Polar residues" evidence="4">
    <location>
        <begin position="404"/>
        <end position="418"/>
    </location>
</feature>
<dbReference type="PANTHER" id="PTHR47219:SF9">
    <property type="entry name" value="GTPASE ACTIVATING PROTEIN AND CENTROSOME-ASSOCIATED, ISOFORM B"/>
    <property type="match status" value="1"/>
</dbReference>
<feature type="region of interest" description="Disordered" evidence="4">
    <location>
        <begin position="1291"/>
        <end position="1318"/>
    </location>
</feature>
<feature type="compositionally biased region" description="Low complexity" evidence="4">
    <location>
        <begin position="1138"/>
        <end position="1155"/>
    </location>
</feature>
<dbReference type="InterPro" id="IPR035969">
    <property type="entry name" value="Rab-GAP_TBC_sf"/>
</dbReference>
<evidence type="ECO:0000256" key="1">
    <source>
        <dbReference type="ARBA" id="ARBA00022468"/>
    </source>
</evidence>
<dbReference type="PANTHER" id="PTHR47219">
    <property type="entry name" value="RAB GTPASE-ACTIVATING PROTEIN 1-LIKE"/>
    <property type="match status" value="1"/>
</dbReference>
<feature type="compositionally biased region" description="Low complexity" evidence="4">
    <location>
        <begin position="1171"/>
        <end position="1213"/>
    </location>
</feature>
<keyword evidence="1" id="KW-0343">GTPase activation</keyword>
<dbReference type="SMART" id="SM00164">
    <property type="entry name" value="TBC"/>
    <property type="match status" value="1"/>
</dbReference>
<dbReference type="GO" id="GO:0005096">
    <property type="term" value="F:GTPase activator activity"/>
    <property type="evidence" value="ECO:0007669"/>
    <property type="project" value="UniProtKB-KW"/>
</dbReference>
<name>A0A2C5WYF7_9PEZI</name>
<dbReference type="Gene3D" id="1.10.10.750">
    <property type="entry name" value="Ypt/Rab-GAP domain of gyp1p, domain 1"/>
    <property type="match status" value="1"/>
</dbReference>
<evidence type="ECO:0000259" key="5">
    <source>
        <dbReference type="PROSITE" id="PS50086"/>
    </source>
</evidence>
<proteinExistence type="predicted"/>
<feature type="region of interest" description="Disordered" evidence="4">
    <location>
        <begin position="258"/>
        <end position="323"/>
    </location>
</feature>
<feature type="compositionally biased region" description="Gly residues" evidence="4">
    <location>
        <begin position="1156"/>
        <end position="1170"/>
    </location>
</feature>
<dbReference type="Gene3D" id="1.10.472.80">
    <property type="entry name" value="Ypt/Rab-GAP domain of gyp1p, domain 3"/>
    <property type="match status" value="1"/>
</dbReference>
<feature type="compositionally biased region" description="Polar residues" evidence="4">
    <location>
        <begin position="429"/>
        <end position="440"/>
    </location>
</feature>
<evidence type="ECO:0000313" key="7">
    <source>
        <dbReference type="Proteomes" id="UP000222788"/>
    </source>
</evidence>
<feature type="coiled-coil region" evidence="3">
    <location>
        <begin position="1627"/>
        <end position="1654"/>
    </location>
</feature>
<feature type="compositionally biased region" description="Low complexity" evidence="4">
    <location>
        <begin position="52"/>
        <end position="62"/>
    </location>
</feature>
<comment type="caution">
    <text evidence="6">The sequence shown here is derived from an EMBL/GenBank/DDBJ whole genome shotgun (WGS) entry which is preliminary data.</text>
</comment>
<feature type="compositionally biased region" description="Polar residues" evidence="4">
    <location>
        <begin position="150"/>
        <end position="162"/>
    </location>
</feature>
<feature type="compositionally biased region" description="Polar residues" evidence="4">
    <location>
        <begin position="1070"/>
        <end position="1085"/>
    </location>
</feature>
<reference evidence="6 7" key="1">
    <citation type="journal article" date="2013" name="Fungal Biol.">
        <title>Analysis of microsatellite markers in the genome of the plant pathogen Ceratocystis fimbriata.</title>
        <authorList>
            <person name="Simpson M.C."/>
            <person name="Wilken P.M."/>
            <person name="Coetzee M.P."/>
            <person name="Wingfield M.J."/>
            <person name="Wingfield B.D."/>
        </authorList>
    </citation>
    <scope>NUCLEOTIDE SEQUENCE [LARGE SCALE GENOMIC DNA]</scope>
    <source>
        <strain evidence="6 7">CBS 114723</strain>
    </source>
</reference>
<feature type="region of interest" description="Disordered" evidence="4">
    <location>
        <begin position="1441"/>
        <end position="1460"/>
    </location>
</feature>
<dbReference type="SUPFAM" id="SSF47923">
    <property type="entry name" value="Ypt/Rab-GAP domain of gyp1p"/>
    <property type="match status" value="2"/>
</dbReference>
<dbReference type="InterPro" id="IPR050302">
    <property type="entry name" value="Rab_GAP_TBC_domain"/>
</dbReference>
<sequence>MAASNSATTTTAYPSIRDRIKNLQSGAGTSLKTETADSTPIPKPLLKQSPVSARQPNSSNASPSPPPDSPLPISHPSHDEVASEALETPVSSVSEKVIPVDSTFQEDQHGQAPITQASADESTQHIHVLVAESKVQVSQTATPRPLAQLQPLQASGSQSTVRESPLGSPSDHTEDSGYSEKTQPQVVDACPSNEYSQHAERSPHEITPPDSPHTTLYVETDTVAIRDHETVESGLNSPSDSISPINPLDISLVQNEIGTTFGGDSAEPGPRKSTPSPRTIDFDSPLAGSADPAKTSFEEPPMNTEIDSITESASYQTTKEDEAELDEVVEDIIKRAVQKAAREVESEEEAAIEATEHSTLDLEPTSSVSAVQQTSPRTNSAEYTPRRSLELATNMALPKDSEENTFTSLSISGINNESPAHEPLENDGDQTSQRSPVSSIHSDEDNGRHSFGNGSHPSPTFRNPSQTLNKAPSLENAQSFHIDPSETNDVTEPADVSETEASSERLIMENLHHESRSRVLTPDPGTGIRLQLELDQAEQASVLDDTNERPLSPSSTISGVFEDIAPAPYEGHESISLGSPVLVSEPALEPASTGSSPSTDGDYPLQDIPLSPDSSHEIPERENASGVSSSIIGSLQAVTMREKGRQSLLQVNTTSTSLPRSLDSIAEGRDETESEDAEEVDWDKLQEKEDATPKTPGDDDTTALLLARLEQENAKLAAQPKTIQSPDHQGPPSSQKSPIKQIRKSRPPSMAQLRQMVRSPIPQNLRYSQIEVPQMTDLEFYAAVVQDYQQAAARFPTLLSHKIRKGIPPPLRGVVWQSMAGARDPELEGQFDHLCNQDSPYERIIGKDLGRSFPGVDMFRDSNGEGQKKLGRVLKCLSVYDPKIGYCQGLAFVVGPLLMHMPDKQAFCVLVKLMERYDLRSSYQPDLAGLHARIFQFRSLLHTMVPNVASHLENLQVEAAYVSQWFLSVFAVTCPLPMLFRMYDVLFAEGAHETLMRVALSLMKKNEERILACREMEDAMQLLLSRGLWDCYHYNADEFVNDFVALSDAVTREKLQALEEAYLEQAPETFPSTALPSALPSQTPRSNGANGANGSSTAAPKIAAVPAAASRFIGRIWAANYSPSNPGAQGPTSDPGAPTLTSPPDSNPTPTSQSQGGLGLGLGSGLGLGILTGTTGTGSTPTSSSSTGVIGDSSSSSGSVSESSSTALLASDAKPAPGPVPNLSQTQQPASSPSPIASSSASPSSSSTASAPNTLSPGPAPTSRPLSMLHRSASKQSLASTLNSMEAVSNSSILSSASTTSTSTEATTVSISSRDSVSVESTATILPSAIKTTSTIVSNAPKSPSILSAAKNQTDERYLHNQIEDLLAALTQLQLNHAILSSELEKERDERDEDKRAVQALLSGLRQKPQLLDGGSSAENDSNPGYTELLHAVEKRFALSDIGSEAETNEPATKPSLGMSKADLEDELRSAKDQMNAAKSQSQEFQRKIYALDNEVTSLRDQLKDCQTRMRTMHQDKQRMEKQLQTMRQSRSSAQTTNSINVAVGAAETIRNAFNVAAGVPGAEADKPGGSGLRELRLGRGPPSPSQSQLSRRASSIQNRDSVVALSAATAAGATPTSEQDALLLQLVQAKTGEAMAKQEVEELRQKLDSLKKQYGIGDLHTPNRTNTAASAPVGSGSGGFWGGWRR</sequence>
<keyword evidence="2 3" id="KW-0175">Coiled coil</keyword>
<feature type="compositionally biased region" description="Basic and acidic residues" evidence="4">
    <location>
        <begin position="682"/>
        <end position="692"/>
    </location>
</feature>
<feature type="compositionally biased region" description="Polar residues" evidence="4">
    <location>
        <begin position="22"/>
        <end position="38"/>
    </location>
</feature>
<accession>A0A2C5WYF7</accession>
<dbReference type="InterPro" id="IPR000195">
    <property type="entry name" value="Rab-GAP-TBC_dom"/>
</dbReference>
<dbReference type="PROSITE" id="PS50086">
    <property type="entry name" value="TBC_RABGAP"/>
    <property type="match status" value="1"/>
</dbReference>
<dbReference type="FunFam" id="1.10.8.270:FF:000001">
    <property type="entry name" value="TBC1 domain family member 1"/>
    <property type="match status" value="1"/>
</dbReference>
<feature type="compositionally biased region" description="Polar residues" evidence="4">
    <location>
        <begin position="1123"/>
        <end position="1132"/>
    </location>
</feature>
<dbReference type="EMBL" id="APWK03000118">
    <property type="protein sequence ID" value="PHH50681.1"/>
    <property type="molecule type" value="Genomic_DNA"/>
</dbReference>
<feature type="compositionally biased region" description="Polar residues" evidence="4">
    <location>
        <begin position="305"/>
        <end position="317"/>
    </location>
</feature>
<dbReference type="Proteomes" id="UP000222788">
    <property type="component" value="Unassembled WGS sequence"/>
</dbReference>
<feature type="compositionally biased region" description="Low complexity" evidence="4">
    <location>
        <begin position="1086"/>
        <end position="1097"/>
    </location>
</feature>
<evidence type="ECO:0000313" key="6">
    <source>
        <dbReference type="EMBL" id="PHH50681.1"/>
    </source>
</evidence>
<keyword evidence="7" id="KW-1185">Reference proteome</keyword>
<feature type="region of interest" description="Disordered" evidence="4">
    <location>
        <begin position="135"/>
        <end position="215"/>
    </location>
</feature>
<reference evidence="6 7" key="2">
    <citation type="journal article" date="2013" name="IMA Fungus">
        <title>IMA Genome-F 1: Ceratocystis fimbriata: Draft nuclear genome sequence for the plant pathogen, Ceratocystis fimbriata.</title>
        <authorList>
            <person name="Wilken P.M."/>
            <person name="Steenkamp E.T."/>
            <person name="Wingfield M.J."/>
            <person name="de Beer Z.W."/>
            <person name="Wingfield B.D."/>
        </authorList>
    </citation>
    <scope>NUCLEOTIDE SEQUENCE [LARGE SCALE GENOMIC DNA]</scope>
    <source>
        <strain evidence="6 7">CBS 114723</strain>
    </source>
</reference>
<evidence type="ECO:0000256" key="3">
    <source>
        <dbReference type="SAM" id="Coils"/>
    </source>
</evidence>
<feature type="compositionally biased region" description="Polar residues" evidence="4">
    <location>
        <begin position="647"/>
        <end position="659"/>
    </location>
</feature>
<feature type="region of interest" description="Disordered" evidence="4">
    <location>
        <begin position="1"/>
        <end position="120"/>
    </location>
</feature>
<feature type="compositionally biased region" description="Polar residues" evidence="4">
    <location>
        <begin position="364"/>
        <end position="382"/>
    </location>
</feature>
<dbReference type="OrthoDB" id="159449at2759"/>
<gene>
    <name evidence="6" type="primary">RABGAP1L</name>
    <name evidence="6" type="ORF">CFIMG_003431RA</name>
</gene>
<feature type="region of interest" description="Disordered" evidence="4">
    <location>
        <begin position="1560"/>
        <end position="1598"/>
    </location>
</feature>
<feature type="region of interest" description="Disordered" evidence="4">
    <location>
        <begin position="718"/>
        <end position="750"/>
    </location>
</feature>
<feature type="region of interest" description="Disordered" evidence="4">
    <location>
        <begin position="1123"/>
        <end position="1278"/>
    </location>
</feature>
<dbReference type="FunFam" id="1.10.472.80:FF:000027">
    <property type="entry name" value="GTPase activating protein (Evi5)"/>
    <property type="match status" value="1"/>
</dbReference>
<feature type="compositionally biased region" description="Polar residues" evidence="4">
    <location>
        <begin position="452"/>
        <end position="490"/>
    </location>
</feature>
<feature type="compositionally biased region" description="Polar residues" evidence="4">
    <location>
        <begin position="721"/>
        <end position="738"/>
    </location>
</feature>
<protein>
    <submittedName>
        <fullName evidence="6">Rab GTPase-activating protein 1-like</fullName>
    </submittedName>
</protein>
<feature type="compositionally biased region" description="Low complexity" evidence="4">
    <location>
        <begin position="1"/>
        <end position="12"/>
    </location>
</feature>
<feature type="region of interest" description="Disordered" evidence="4">
    <location>
        <begin position="1659"/>
        <end position="1687"/>
    </location>
</feature>
<dbReference type="GO" id="GO:0031267">
    <property type="term" value="F:small GTPase binding"/>
    <property type="evidence" value="ECO:0007669"/>
    <property type="project" value="TreeGrafter"/>
</dbReference>
<dbReference type="STRING" id="1035309.A0A2C5WYF7"/>
<feature type="compositionally biased region" description="Basic and acidic residues" evidence="4">
    <location>
        <begin position="614"/>
        <end position="623"/>
    </location>
</feature>
<feature type="coiled-coil region" evidence="3">
    <location>
        <begin position="1461"/>
        <end position="1537"/>
    </location>
</feature>
<feature type="domain" description="Rab-GAP TBC" evidence="5">
    <location>
        <begin position="806"/>
        <end position="990"/>
    </location>
</feature>
<feature type="region of interest" description="Disordered" evidence="4">
    <location>
        <begin position="337"/>
        <end position="700"/>
    </location>
</feature>
<evidence type="ECO:0000256" key="2">
    <source>
        <dbReference type="ARBA" id="ARBA00023054"/>
    </source>
</evidence>
<organism evidence="6 7">
    <name type="scientific">Ceratocystis fimbriata CBS 114723</name>
    <dbReference type="NCBI Taxonomy" id="1035309"/>
    <lineage>
        <taxon>Eukaryota</taxon>
        <taxon>Fungi</taxon>
        <taxon>Dikarya</taxon>
        <taxon>Ascomycota</taxon>
        <taxon>Pezizomycotina</taxon>
        <taxon>Sordariomycetes</taxon>
        <taxon>Hypocreomycetidae</taxon>
        <taxon>Microascales</taxon>
        <taxon>Ceratocystidaceae</taxon>
        <taxon>Ceratocystis</taxon>
    </lineage>
</organism>
<feature type="compositionally biased region" description="Low complexity" evidence="4">
    <location>
        <begin position="1586"/>
        <end position="1598"/>
    </location>
</feature>